<evidence type="ECO:0008006" key="3">
    <source>
        <dbReference type="Google" id="ProtNLM"/>
    </source>
</evidence>
<evidence type="ECO:0000313" key="1">
    <source>
        <dbReference type="EMBL" id="KAK3861872.1"/>
    </source>
</evidence>
<proteinExistence type="predicted"/>
<reference evidence="1" key="1">
    <citation type="submission" date="2023-10" db="EMBL/GenBank/DDBJ databases">
        <title>Genome assemblies of two species of porcelain crab, Petrolisthes cinctipes and Petrolisthes manimaculis (Anomura: Porcellanidae).</title>
        <authorList>
            <person name="Angst P."/>
        </authorList>
    </citation>
    <scope>NUCLEOTIDE SEQUENCE</scope>
    <source>
        <strain evidence="1">PB745_01</strain>
        <tissue evidence="1">Gill</tissue>
    </source>
</reference>
<keyword evidence="2" id="KW-1185">Reference proteome</keyword>
<organism evidence="1 2">
    <name type="scientific">Petrolisthes cinctipes</name>
    <name type="common">Flat porcelain crab</name>
    <dbReference type="NCBI Taxonomy" id="88211"/>
    <lineage>
        <taxon>Eukaryota</taxon>
        <taxon>Metazoa</taxon>
        <taxon>Ecdysozoa</taxon>
        <taxon>Arthropoda</taxon>
        <taxon>Crustacea</taxon>
        <taxon>Multicrustacea</taxon>
        <taxon>Malacostraca</taxon>
        <taxon>Eumalacostraca</taxon>
        <taxon>Eucarida</taxon>
        <taxon>Decapoda</taxon>
        <taxon>Pleocyemata</taxon>
        <taxon>Anomura</taxon>
        <taxon>Galatheoidea</taxon>
        <taxon>Porcellanidae</taxon>
        <taxon>Petrolisthes</taxon>
    </lineage>
</organism>
<name>A0AAE1EV09_PETCI</name>
<dbReference type="Proteomes" id="UP001286313">
    <property type="component" value="Unassembled WGS sequence"/>
</dbReference>
<sequence>MIFKWARENNMMFNDSKLQLLRNGSNQEILRSTSFLTSDKQVIPTSAHVKCLGVHLSEDGTFKYHIQETVKKARRMAGWVLRTLYSREEDCMFTLWRALIQPKLDYCCQLWSPHKAVDIQALESVQRAYTWQIRGLKDVPYWDRLKKLGQYSQQRRRDRYIAIYT</sequence>
<comment type="caution">
    <text evidence="1">The sequence shown here is derived from an EMBL/GenBank/DDBJ whole genome shotgun (WGS) entry which is preliminary data.</text>
</comment>
<evidence type="ECO:0000313" key="2">
    <source>
        <dbReference type="Proteomes" id="UP001286313"/>
    </source>
</evidence>
<accession>A0AAE1EV09</accession>
<dbReference type="PANTHER" id="PTHR33332">
    <property type="entry name" value="REVERSE TRANSCRIPTASE DOMAIN-CONTAINING PROTEIN"/>
    <property type="match status" value="1"/>
</dbReference>
<protein>
    <recommendedName>
        <fullName evidence="3">Reverse transcriptase</fullName>
    </recommendedName>
</protein>
<dbReference type="AlphaFoldDB" id="A0AAE1EV09"/>
<gene>
    <name evidence="1" type="ORF">Pcinc_032199</name>
</gene>
<dbReference type="EMBL" id="JAWQEG010004385">
    <property type="protein sequence ID" value="KAK3861872.1"/>
    <property type="molecule type" value="Genomic_DNA"/>
</dbReference>